<dbReference type="GO" id="GO:0016987">
    <property type="term" value="F:sigma factor activity"/>
    <property type="evidence" value="ECO:0007669"/>
    <property type="project" value="UniProtKB-KW"/>
</dbReference>
<keyword evidence="3" id="KW-0731">Sigma factor</keyword>
<protein>
    <submittedName>
        <fullName evidence="7">Sigma-70 family RNA polymerase sigma factor</fullName>
    </submittedName>
</protein>
<evidence type="ECO:0000256" key="2">
    <source>
        <dbReference type="ARBA" id="ARBA00023015"/>
    </source>
</evidence>
<proteinExistence type="inferred from homology"/>
<evidence type="ECO:0000256" key="1">
    <source>
        <dbReference type="ARBA" id="ARBA00010641"/>
    </source>
</evidence>
<dbReference type="InterPro" id="IPR039425">
    <property type="entry name" value="RNA_pol_sigma-70-like"/>
</dbReference>
<evidence type="ECO:0000256" key="3">
    <source>
        <dbReference type="ARBA" id="ARBA00023082"/>
    </source>
</evidence>
<dbReference type="InterPro" id="IPR036388">
    <property type="entry name" value="WH-like_DNA-bd_sf"/>
</dbReference>
<dbReference type="PANTHER" id="PTHR43133">
    <property type="entry name" value="RNA POLYMERASE ECF-TYPE SIGMA FACTO"/>
    <property type="match status" value="1"/>
</dbReference>
<dbReference type="InterPro" id="IPR013249">
    <property type="entry name" value="RNA_pol_sigma70_r4_t2"/>
</dbReference>
<dbReference type="AlphaFoldDB" id="A0A3M9NJ43"/>
<dbReference type="Pfam" id="PF08281">
    <property type="entry name" value="Sigma70_r4_2"/>
    <property type="match status" value="1"/>
</dbReference>
<dbReference type="Pfam" id="PF04542">
    <property type="entry name" value="Sigma70_r2"/>
    <property type="match status" value="1"/>
</dbReference>
<comment type="caution">
    <text evidence="7">The sequence shown here is derived from an EMBL/GenBank/DDBJ whole genome shotgun (WGS) entry which is preliminary data.</text>
</comment>
<dbReference type="PANTHER" id="PTHR43133:SF46">
    <property type="entry name" value="RNA POLYMERASE SIGMA-70 FACTOR ECF SUBFAMILY"/>
    <property type="match status" value="1"/>
</dbReference>
<keyword evidence="4" id="KW-0804">Transcription</keyword>
<feature type="domain" description="RNA polymerase sigma factor 70 region 4 type 2" evidence="6">
    <location>
        <begin position="134"/>
        <end position="183"/>
    </location>
</feature>
<reference evidence="7 8" key="1">
    <citation type="submission" date="2018-11" db="EMBL/GenBank/DDBJ databases">
        <title>Draft genome sequence of Ferruginibacter sp. BO-59.</title>
        <authorList>
            <person name="Im W.T."/>
        </authorList>
    </citation>
    <scope>NUCLEOTIDE SEQUENCE [LARGE SCALE GENOMIC DNA]</scope>
    <source>
        <strain evidence="7 8">BO-59</strain>
    </source>
</reference>
<dbReference type="InterPro" id="IPR007627">
    <property type="entry name" value="RNA_pol_sigma70_r2"/>
</dbReference>
<feature type="domain" description="RNA polymerase sigma-70 region 2" evidence="5">
    <location>
        <begin position="35"/>
        <end position="99"/>
    </location>
</feature>
<name>A0A3M9NJ43_9BACT</name>
<dbReference type="InterPro" id="IPR014284">
    <property type="entry name" value="RNA_pol_sigma-70_dom"/>
</dbReference>
<gene>
    <name evidence="7" type="ORF">EFY79_06080</name>
</gene>
<evidence type="ECO:0000259" key="6">
    <source>
        <dbReference type="Pfam" id="PF08281"/>
    </source>
</evidence>
<dbReference type="SUPFAM" id="SSF88659">
    <property type="entry name" value="Sigma3 and sigma4 domains of RNA polymerase sigma factors"/>
    <property type="match status" value="1"/>
</dbReference>
<dbReference type="EMBL" id="RJJR01000004">
    <property type="protein sequence ID" value="RNI37816.1"/>
    <property type="molecule type" value="Genomic_DNA"/>
</dbReference>
<dbReference type="Gene3D" id="1.10.10.10">
    <property type="entry name" value="Winged helix-like DNA-binding domain superfamily/Winged helix DNA-binding domain"/>
    <property type="match status" value="1"/>
</dbReference>
<dbReference type="GO" id="GO:0003677">
    <property type="term" value="F:DNA binding"/>
    <property type="evidence" value="ECO:0007669"/>
    <property type="project" value="InterPro"/>
</dbReference>
<sequence>MLLIVLLDLITDKKYNEIEILLLVSEGDEMAFKELFAHYQNKLYSIALRLTRSSTLSEEIVEDVFLKIWMKRKDLSRIQNFSAYLSVITRNRVYKTLKQIAKSYETMLLTEDSKMASNDNIEDYLINKEYSSVLHEAVTRLPRKQKEVYSLIKEHGLKRDEAAYVLNLKPETIKSHLAEAMKNIRSYCTLNLDMMLLIPVYLFYFTA</sequence>
<evidence type="ECO:0000259" key="5">
    <source>
        <dbReference type="Pfam" id="PF04542"/>
    </source>
</evidence>
<comment type="similarity">
    <text evidence="1">Belongs to the sigma-70 factor family. ECF subfamily.</text>
</comment>
<dbReference type="Proteomes" id="UP000267223">
    <property type="component" value="Unassembled WGS sequence"/>
</dbReference>
<dbReference type="Gene3D" id="1.10.1740.10">
    <property type="match status" value="1"/>
</dbReference>
<evidence type="ECO:0000313" key="8">
    <source>
        <dbReference type="Proteomes" id="UP000267223"/>
    </source>
</evidence>
<dbReference type="InterPro" id="IPR013324">
    <property type="entry name" value="RNA_pol_sigma_r3/r4-like"/>
</dbReference>
<keyword evidence="2" id="KW-0805">Transcription regulation</keyword>
<keyword evidence="8" id="KW-1185">Reference proteome</keyword>
<dbReference type="GO" id="GO:0006352">
    <property type="term" value="P:DNA-templated transcription initiation"/>
    <property type="evidence" value="ECO:0007669"/>
    <property type="project" value="InterPro"/>
</dbReference>
<evidence type="ECO:0000256" key="4">
    <source>
        <dbReference type="ARBA" id="ARBA00023163"/>
    </source>
</evidence>
<organism evidence="7 8">
    <name type="scientific">Hanamia caeni</name>
    <dbReference type="NCBI Taxonomy" id="2294116"/>
    <lineage>
        <taxon>Bacteria</taxon>
        <taxon>Pseudomonadati</taxon>
        <taxon>Bacteroidota</taxon>
        <taxon>Chitinophagia</taxon>
        <taxon>Chitinophagales</taxon>
        <taxon>Chitinophagaceae</taxon>
        <taxon>Hanamia</taxon>
    </lineage>
</organism>
<dbReference type="InterPro" id="IPR013325">
    <property type="entry name" value="RNA_pol_sigma_r2"/>
</dbReference>
<dbReference type="SUPFAM" id="SSF88946">
    <property type="entry name" value="Sigma2 domain of RNA polymerase sigma factors"/>
    <property type="match status" value="1"/>
</dbReference>
<dbReference type="NCBIfam" id="TIGR02937">
    <property type="entry name" value="sigma70-ECF"/>
    <property type="match status" value="1"/>
</dbReference>
<evidence type="ECO:0000313" key="7">
    <source>
        <dbReference type="EMBL" id="RNI37816.1"/>
    </source>
</evidence>
<accession>A0A3M9NJ43</accession>